<gene>
    <name evidence="1" type="ORF">SAMN05421748_11220</name>
</gene>
<keyword evidence="2" id="KW-1185">Reference proteome</keyword>
<evidence type="ECO:0000313" key="2">
    <source>
        <dbReference type="Proteomes" id="UP000219612"/>
    </source>
</evidence>
<reference evidence="1 2" key="1">
    <citation type="submission" date="2017-09" db="EMBL/GenBank/DDBJ databases">
        <authorList>
            <person name="Ehlers B."/>
            <person name="Leendertz F.H."/>
        </authorList>
    </citation>
    <scope>NUCLEOTIDE SEQUENCE [LARGE SCALE GENOMIC DNA]</scope>
    <source>
        <strain evidence="1 2">CGMCC 4.6857</strain>
    </source>
</reference>
<dbReference type="RefSeq" id="WP_097322644.1">
    <property type="nucleotide sequence ID" value="NZ_OBDY01000012.1"/>
</dbReference>
<accession>A0A285IWW6</accession>
<evidence type="ECO:0008006" key="3">
    <source>
        <dbReference type="Google" id="ProtNLM"/>
    </source>
</evidence>
<proteinExistence type="predicted"/>
<protein>
    <recommendedName>
        <fullName evidence="3">Lipoprotein LprG</fullName>
    </recommendedName>
</protein>
<dbReference type="EMBL" id="OBDY01000012">
    <property type="protein sequence ID" value="SNY51586.1"/>
    <property type="molecule type" value="Genomic_DNA"/>
</dbReference>
<evidence type="ECO:0000313" key="1">
    <source>
        <dbReference type="EMBL" id="SNY51586.1"/>
    </source>
</evidence>
<organism evidence="1 2">
    <name type="scientific">Paractinoplanes atraurantiacus</name>
    <dbReference type="NCBI Taxonomy" id="1036182"/>
    <lineage>
        <taxon>Bacteria</taxon>
        <taxon>Bacillati</taxon>
        <taxon>Actinomycetota</taxon>
        <taxon>Actinomycetes</taxon>
        <taxon>Micromonosporales</taxon>
        <taxon>Micromonosporaceae</taxon>
        <taxon>Paractinoplanes</taxon>
    </lineage>
</organism>
<dbReference type="OrthoDB" id="3294168at2"/>
<dbReference type="Proteomes" id="UP000219612">
    <property type="component" value="Unassembled WGS sequence"/>
</dbReference>
<dbReference type="AlphaFoldDB" id="A0A285IWW6"/>
<sequence>MVLLVAGCGAGEGKPAAEPVPSASGPDAKEEFRAALRRLQSAPYKFSVTGDVSASLRLTASGAHDPKARKLTRTVSLSGGRPGQSIVIGADSYSRVDGEGPWIHADLDELSSGVLFVKSDPVDPNGLARFTENVTLVERRGPHGYKGYFWLSEKSSFLPLGVPALDLYGPAGGDFTATTDAAGNVTSIDIAVEAKEVTAGLTARTFKSATKFTTHGQAVSIVKPQQVRALD</sequence>
<name>A0A285IWW6_9ACTN</name>